<comment type="caution">
    <text evidence="1">The sequence shown here is derived from an EMBL/GenBank/DDBJ whole genome shotgun (WGS) entry which is preliminary data.</text>
</comment>
<protein>
    <submittedName>
        <fullName evidence="1">Cytochrome p450</fullName>
    </submittedName>
</protein>
<evidence type="ECO:0000313" key="2">
    <source>
        <dbReference type="Proteomes" id="UP000805649"/>
    </source>
</evidence>
<dbReference type="EMBL" id="VUJX02000008">
    <property type="protein sequence ID" value="KAL0932606.1"/>
    <property type="molecule type" value="Genomic_DNA"/>
</dbReference>
<reference evidence="1 2" key="1">
    <citation type="journal article" date="2020" name="Phytopathology">
        <title>Genome Sequence Resources of Colletotrichum truncatum, C. plurivorum, C. musicola, and C. sojae: Four Species Pathogenic to Soybean (Glycine max).</title>
        <authorList>
            <person name="Rogerio F."/>
            <person name="Boufleur T.R."/>
            <person name="Ciampi-Guillardi M."/>
            <person name="Sukno S.A."/>
            <person name="Thon M.R."/>
            <person name="Massola Junior N.S."/>
            <person name="Baroncelli R."/>
        </authorList>
    </citation>
    <scope>NUCLEOTIDE SEQUENCE [LARGE SCALE GENOMIC DNA]</scope>
    <source>
        <strain evidence="1 2">CMES1059</strain>
    </source>
</reference>
<keyword evidence="2" id="KW-1185">Reference proteome</keyword>
<proteinExistence type="predicted"/>
<name>A0ACC3YL33_COLTU</name>
<evidence type="ECO:0000313" key="1">
    <source>
        <dbReference type="EMBL" id="KAL0932606.1"/>
    </source>
</evidence>
<gene>
    <name evidence="1" type="ORF">CTRU02_211569</name>
</gene>
<sequence>MTSFDLSLETLQMAVGDNIHLLAGIAVFGLVTLASVAIYRLWFHPLASIPGPKLAAVSEDWLYRASKGKFVEPYLESLHRKYRSKVIRIAPNEVHIIEPELYKVIYSQGTPYKKPWSFYQSFHMPHSLTTEIDPQAHRGRRRTLNQYFSKRAVENLSPLVLDKITRLENQLRRMDKTFDVHKAIHCMTVDAISDYAFGSDSNLIEASDTFEAEFLDILNLTLSNFVDLLFHPTLSRLKFLLPKPLLLKVDKGMGKLVQLDEWAKECLDRHKAKLKEKQLGDEHLVFFDSLEDIGDEGKRSLATEFLVAGSDTSALTVTYGIYHILSNPKIRDRLTRELEEALPSIDTAPTLLQLEKIPYLTGCVNESLRLACPVPGRLPRVVPDGKPLVVDDTIIPPGSIVGMSIYNLHFDEKLWGSDVLDFNPERWLNQNEERLDQWLAPFSKGSRALATAEVRMTLAVLFRRWDLSLPPGAKLGKKKDVFVTHISSPGLLLNCRPKTEYDDKE</sequence>
<organism evidence="1 2">
    <name type="scientific">Colletotrichum truncatum</name>
    <name type="common">Anthracnose fungus</name>
    <name type="synonym">Colletotrichum capsici</name>
    <dbReference type="NCBI Taxonomy" id="5467"/>
    <lineage>
        <taxon>Eukaryota</taxon>
        <taxon>Fungi</taxon>
        <taxon>Dikarya</taxon>
        <taxon>Ascomycota</taxon>
        <taxon>Pezizomycotina</taxon>
        <taxon>Sordariomycetes</taxon>
        <taxon>Hypocreomycetidae</taxon>
        <taxon>Glomerellales</taxon>
        <taxon>Glomerellaceae</taxon>
        <taxon>Colletotrichum</taxon>
        <taxon>Colletotrichum truncatum species complex</taxon>
    </lineage>
</organism>
<accession>A0ACC3YL33</accession>
<dbReference type="Proteomes" id="UP000805649">
    <property type="component" value="Unassembled WGS sequence"/>
</dbReference>